<accession>A0A556N0Y3</accession>
<keyword evidence="3" id="KW-1185">Reference proteome</keyword>
<dbReference type="OrthoDB" id="9553551at2"/>
<evidence type="ECO:0000256" key="1">
    <source>
        <dbReference type="SAM" id="SignalP"/>
    </source>
</evidence>
<reference evidence="2 3" key="1">
    <citation type="submission" date="2019-07" db="EMBL/GenBank/DDBJ databases">
        <authorList>
            <person name="Huq M.A."/>
        </authorList>
    </citation>
    <scope>NUCLEOTIDE SEQUENCE [LARGE SCALE GENOMIC DNA]</scope>
    <source>
        <strain evidence="2 3">MAH-3</strain>
    </source>
</reference>
<organism evidence="2 3">
    <name type="scientific">Fluviicola chungangensis</name>
    <dbReference type="NCBI Taxonomy" id="2597671"/>
    <lineage>
        <taxon>Bacteria</taxon>
        <taxon>Pseudomonadati</taxon>
        <taxon>Bacteroidota</taxon>
        <taxon>Flavobacteriia</taxon>
        <taxon>Flavobacteriales</taxon>
        <taxon>Crocinitomicaceae</taxon>
        <taxon>Fluviicola</taxon>
    </lineage>
</organism>
<dbReference type="EMBL" id="VLPL01000003">
    <property type="protein sequence ID" value="TSJ45836.1"/>
    <property type="molecule type" value="Genomic_DNA"/>
</dbReference>
<gene>
    <name evidence="2" type="ORF">FO442_08805</name>
</gene>
<name>A0A556N0Y3_9FLAO</name>
<feature type="chain" id="PRO_5022089793" evidence="1">
    <location>
        <begin position="20"/>
        <end position="117"/>
    </location>
</feature>
<keyword evidence="1" id="KW-0732">Signal</keyword>
<dbReference type="Proteomes" id="UP000316008">
    <property type="component" value="Unassembled WGS sequence"/>
</dbReference>
<proteinExistence type="predicted"/>
<evidence type="ECO:0000313" key="3">
    <source>
        <dbReference type="Proteomes" id="UP000316008"/>
    </source>
</evidence>
<comment type="caution">
    <text evidence="2">The sequence shown here is derived from an EMBL/GenBank/DDBJ whole genome shotgun (WGS) entry which is preliminary data.</text>
</comment>
<protein>
    <submittedName>
        <fullName evidence="2">Uncharacterized protein</fullName>
    </submittedName>
</protein>
<dbReference type="RefSeq" id="WP_144332791.1">
    <property type="nucleotide sequence ID" value="NZ_VLPL01000003.1"/>
</dbReference>
<feature type="signal peptide" evidence="1">
    <location>
        <begin position="1"/>
        <end position="19"/>
    </location>
</feature>
<sequence length="117" mass="13486">MKKNFINCLCFTTTLSLFSALNSFGQQIERHDDGVYLNPHISGIGSPTVVYHLSSSIETTILNELEIYLESMNAITQVDVTGLDISIEFREPTTNEMIYPFIQRMEMLYIYRNPKIR</sequence>
<dbReference type="AlphaFoldDB" id="A0A556N0Y3"/>
<evidence type="ECO:0000313" key="2">
    <source>
        <dbReference type="EMBL" id="TSJ45836.1"/>
    </source>
</evidence>